<evidence type="ECO:0000256" key="1">
    <source>
        <dbReference type="ARBA" id="ARBA00022801"/>
    </source>
</evidence>
<evidence type="ECO:0000259" key="2">
    <source>
        <dbReference type="Pfam" id="PF07859"/>
    </source>
</evidence>
<dbReference type="SUPFAM" id="SSF53474">
    <property type="entry name" value="alpha/beta-Hydrolases"/>
    <property type="match status" value="1"/>
</dbReference>
<accession>A0A0L0S367</accession>
<organism evidence="3 4">
    <name type="scientific">Allomyces macrogynus (strain ATCC 38327)</name>
    <name type="common">Allomyces javanicus var. macrogynus</name>
    <dbReference type="NCBI Taxonomy" id="578462"/>
    <lineage>
        <taxon>Eukaryota</taxon>
        <taxon>Fungi</taxon>
        <taxon>Fungi incertae sedis</taxon>
        <taxon>Blastocladiomycota</taxon>
        <taxon>Blastocladiomycetes</taxon>
        <taxon>Blastocladiales</taxon>
        <taxon>Blastocladiaceae</taxon>
        <taxon>Allomyces</taxon>
    </lineage>
</organism>
<dbReference type="Proteomes" id="UP000054350">
    <property type="component" value="Unassembled WGS sequence"/>
</dbReference>
<dbReference type="OrthoDB" id="408631at2759"/>
<protein>
    <recommendedName>
        <fullName evidence="2">Alpha/beta hydrolase fold-3 domain-containing protein</fullName>
    </recommendedName>
</protein>
<dbReference type="InterPro" id="IPR050300">
    <property type="entry name" value="GDXG_lipolytic_enzyme"/>
</dbReference>
<reference evidence="3 4" key="1">
    <citation type="submission" date="2009-11" db="EMBL/GenBank/DDBJ databases">
        <title>Annotation of Allomyces macrogynus ATCC 38327.</title>
        <authorList>
            <consortium name="The Broad Institute Genome Sequencing Platform"/>
            <person name="Russ C."/>
            <person name="Cuomo C."/>
            <person name="Burger G."/>
            <person name="Gray M.W."/>
            <person name="Holland P.W.H."/>
            <person name="King N."/>
            <person name="Lang F.B.F."/>
            <person name="Roger A.J."/>
            <person name="Ruiz-Trillo I."/>
            <person name="Young S.K."/>
            <person name="Zeng Q."/>
            <person name="Gargeya S."/>
            <person name="Fitzgerald M."/>
            <person name="Haas B."/>
            <person name="Abouelleil A."/>
            <person name="Alvarado L."/>
            <person name="Arachchi H.M."/>
            <person name="Berlin A."/>
            <person name="Chapman S.B."/>
            <person name="Gearin G."/>
            <person name="Goldberg J."/>
            <person name="Griggs A."/>
            <person name="Gujja S."/>
            <person name="Hansen M."/>
            <person name="Heiman D."/>
            <person name="Howarth C."/>
            <person name="Larimer J."/>
            <person name="Lui A."/>
            <person name="MacDonald P.J.P."/>
            <person name="McCowen C."/>
            <person name="Montmayeur A."/>
            <person name="Murphy C."/>
            <person name="Neiman D."/>
            <person name="Pearson M."/>
            <person name="Priest M."/>
            <person name="Roberts A."/>
            <person name="Saif S."/>
            <person name="Shea T."/>
            <person name="Sisk P."/>
            <person name="Stolte C."/>
            <person name="Sykes S."/>
            <person name="Wortman J."/>
            <person name="Nusbaum C."/>
            <person name="Birren B."/>
        </authorList>
    </citation>
    <scope>NUCLEOTIDE SEQUENCE [LARGE SCALE GENOMIC DNA]</scope>
    <source>
        <strain evidence="3 4">ATCC 38327</strain>
    </source>
</reference>
<dbReference type="EMBL" id="GG745331">
    <property type="protein sequence ID" value="KNE56861.1"/>
    <property type="molecule type" value="Genomic_DNA"/>
</dbReference>
<keyword evidence="1" id="KW-0378">Hydrolase</keyword>
<dbReference type="PANTHER" id="PTHR48081">
    <property type="entry name" value="AB HYDROLASE SUPERFAMILY PROTEIN C4A8.06C"/>
    <property type="match status" value="1"/>
</dbReference>
<dbReference type="Pfam" id="PF07859">
    <property type="entry name" value="Abhydrolase_3"/>
    <property type="match status" value="1"/>
</dbReference>
<feature type="domain" description="Alpha/beta hydrolase fold-3" evidence="2">
    <location>
        <begin position="8"/>
        <end position="49"/>
    </location>
</feature>
<dbReference type="VEuPathDB" id="FungiDB:AMAG_02633"/>
<dbReference type="GO" id="GO:0004806">
    <property type="term" value="F:triacylglycerol lipase activity"/>
    <property type="evidence" value="ECO:0007669"/>
    <property type="project" value="TreeGrafter"/>
</dbReference>
<evidence type="ECO:0000313" key="3">
    <source>
        <dbReference type="EMBL" id="KNE56861.1"/>
    </source>
</evidence>
<evidence type="ECO:0000313" key="4">
    <source>
        <dbReference type="Proteomes" id="UP000054350"/>
    </source>
</evidence>
<dbReference type="Gene3D" id="3.40.50.1820">
    <property type="entry name" value="alpha/beta hydrolase"/>
    <property type="match status" value="1"/>
</dbReference>
<gene>
    <name evidence="3" type="ORF">AMAG_02633</name>
</gene>
<keyword evidence="4" id="KW-1185">Reference proteome</keyword>
<name>A0A0L0S367_ALLM3</name>
<dbReference type="InterPro" id="IPR013094">
    <property type="entry name" value="AB_hydrolase_3"/>
</dbReference>
<dbReference type="InterPro" id="IPR029058">
    <property type="entry name" value="AB_hydrolase_fold"/>
</dbReference>
<dbReference type="AlphaFoldDB" id="A0A0L0S367"/>
<dbReference type="PANTHER" id="PTHR48081:SF30">
    <property type="entry name" value="ACETYL-HYDROLASE LIPR-RELATED"/>
    <property type="match status" value="1"/>
</dbReference>
<reference evidence="4" key="2">
    <citation type="submission" date="2009-11" db="EMBL/GenBank/DDBJ databases">
        <title>The Genome Sequence of Allomyces macrogynus strain ATCC 38327.</title>
        <authorList>
            <consortium name="The Broad Institute Genome Sequencing Platform"/>
            <person name="Russ C."/>
            <person name="Cuomo C."/>
            <person name="Shea T."/>
            <person name="Young S.K."/>
            <person name="Zeng Q."/>
            <person name="Koehrsen M."/>
            <person name="Haas B."/>
            <person name="Borodovsky M."/>
            <person name="Guigo R."/>
            <person name="Alvarado L."/>
            <person name="Berlin A."/>
            <person name="Borenstein D."/>
            <person name="Chen Z."/>
            <person name="Engels R."/>
            <person name="Freedman E."/>
            <person name="Gellesch M."/>
            <person name="Goldberg J."/>
            <person name="Griggs A."/>
            <person name="Gujja S."/>
            <person name="Heiman D."/>
            <person name="Hepburn T."/>
            <person name="Howarth C."/>
            <person name="Jen D."/>
            <person name="Larson L."/>
            <person name="Lewis B."/>
            <person name="Mehta T."/>
            <person name="Park D."/>
            <person name="Pearson M."/>
            <person name="Roberts A."/>
            <person name="Saif S."/>
            <person name="Shenoy N."/>
            <person name="Sisk P."/>
            <person name="Stolte C."/>
            <person name="Sykes S."/>
            <person name="Walk T."/>
            <person name="White J."/>
            <person name="Yandava C."/>
            <person name="Burger G."/>
            <person name="Gray M.W."/>
            <person name="Holland P.W.H."/>
            <person name="King N."/>
            <person name="Lang F.B.F."/>
            <person name="Roger A.J."/>
            <person name="Ruiz-Trillo I."/>
            <person name="Lander E."/>
            <person name="Nusbaum C."/>
        </authorList>
    </citation>
    <scope>NUCLEOTIDE SEQUENCE [LARGE SCALE GENOMIC DNA]</scope>
    <source>
        <strain evidence="4">ATCC 38327</strain>
    </source>
</reference>
<sequence length="214" mass="23912">MRDRSAAAFRTDVLAKLGFTVLATNYRKSPKHPFPCGLHDAIAAYLWLAISALDLPRPAAVALWSPWWSIVPRLLDSVLTNADKDFLSVLTNHKLGIIRKYAGEHVVRAGKPAMDDFLANSFVNQASAQPSSPALIQSSPSEQLATCFPDCYANQNLATARDLVQLGFQRLWMWWRDVRKGAVSFGKIQRMLHADRRVQVDDDCTGRAVQSFEE</sequence>
<proteinExistence type="predicted"/>